<dbReference type="InterPro" id="IPR027417">
    <property type="entry name" value="P-loop_NTPase"/>
</dbReference>
<proteinExistence type="predicted"/>
<keyword evidence="2" id="KW-0813">Transport</keyword>
<keyword evidence="3" id="KW-0547">Nucleotide-binding</keyword>
<comment type="subcellular location">
    <subcellularLocation>
        <location evidence="1">Cell inner membrane</location>
        <topology evidence="1">Peripheral membrane protein</topology>
    </subcellularLocation>
</comment>
<gene>
    <name evidence="5" type="ORF">IBL26_00005</name>
</gene>
<evidence type="ECO:0000256" key="4">
    <source>
        <dbReference type="ARBA" id="ARBA00022840"/>
    </source>
</evidence>
<evidence type="ECO:0000256" key="2">
    <source>
        <dbReference type="ARBA" id="ARBA00022448"/>
    </source>
</evidence>
<evidence type="ECO:0008006" key="7">
    <source>
        <dbReference type="Google" id="ProtNLM"/>
    </source>
</evidence>
<dbReference type="Proteomes" id="UP000626026">
    <property type="component" value="Unassembled WGS sequence"/>
</dbReference>
<protein>
    <recommendedName>
        <fullName evidence="7">Peptide ABC transporter ATP-binding protein</fullName>
    </recommendedName>
</protein>
<keyword evidence="4" id="KW-0067">ATP-binding</keyword>
<feature type="non-terminal residue" evidence="5">
    <location>
        <position position="1"/>
    </location>
</feature>
<reference evidence="5 6" key="1">
    <citation type="journal article" date="2013" name="Int. J. Syst. Evol. Microbiol.">
        <title>Roseomonas aerophila sp. nov., isolated from air.</title>
        <authorList>
            <person name="Kim S.J."/>
            <person name="Weon H.Y."/>
            <person name="Ahn J.H."/>
            <person name="Hong S.B."/>
            <person name="Seok S.J."/>
            <person name="Whang K.S."/>
            <person name="Kwon S.W."/>
        </authorList>
    </citation>
    <scope>NUCLEOTIDE SEQUENCE [LARGE SCALE GENOMIC DNA]</scope>
    <source>
        <strain evidence="5 6">NBRC 108923</strain>
    </source>
</reference>
<keyword evidence="6" id="KW-1185">Reference proteome</keyword>
<sequence>AGEPPNPAAPPPGCRFAARCPSARELCRQEPQPALRGIAQCHASACHFAESLPPFTLLAEAGATPPALAARIAAYRAARDQARIGATPPCA</sequence>
<dbReference type="Gene3D" id="3.40.50.300">
    <property type="entry name" value="P-loop containing nucleotide triphosphate hydrolases"/>
    <property type="match status" value="1"/>
</dbReference>
<organism evidence="5 6">
    <name type="scientific">Teichococcus aerophilus</name>
    <dbReference type="NCBI Taxonomy" id="1224513"/>
    <lineage>
        <taxon>Bacteria</taxon>
        <taxon>Pseudomonadati</taxon>
        <taxon>Pseudomonadota</taxon>
        <taxon>Alphaproteobacteria</taxon>
        <taxon>Acetobacterales</taxon>
        <taxon>Roseomonadaceae</taxon>
        <taxon>Roseomonas</taxon>
    </lineage>
</organism>
<evidence type="ECO:0000313" key="5">
    <source>
        <dbReference type="EMBL" id="MBC9205198.1"/>
    </source>
</evidence>
<dbReference type="InterPro" id="IPR013563">
    <property type="entry name" value="Oligopep_ABC_C"/>
</dbReference>
<name>A0ABR7RFT9_9PROT</name>
<accession>A0ABR7RFT9</accession>
<evidence type="ECO:0000256" key="3">
    <source>
        <dbReference type="ARBA" id="ARBA00022741"/>
    </source>
</evidence>
<comment type="caution">
    <text evidence="5">The sequence shown here is derived from an EMBL/GenBank/DDBJ whole genome shotgun (WGS) entry which is preliminary data.</text>
</comment>
<evidence type="ECO:0000313" key="6">
    <source>
        <dbReference type="Proteomes" id="UP000626026"/>
    </source>
</evidence>
<dbReference type="EMBL" id="JACTVA010000001">
    <property type="protein sequence ID" value="MBC9205198.1"/>
    <property type="molecule type" value="Genomic_DNA"/>
</dbReference>
<dbReference type="NCBIfam" id="TIGR01727">
    <property type="entry name" value="oligo_HPY"/>
    <property type="match status" value="1"/>
</dbReference>
<dbReference type="RefSeq" id="WP_367615330.1">
    <property type="nucleotide sequence ID" value="NZ_JACTVA010000001.1"/>
</dbReference>
<evidence type="ECO:0000256" key="1">
    <source>
        <dbReference type="ARBA" id="ARBA00004417"/>
    </source>
</evidence>